<comment type="caution">
    <text evidence="1">The sequence shown here is derived from an EMBL/GenBank/DDBJ whole genome shotgun (WGS) entry which is preliminary data.</text>
</comment>
<sequence length="65" mass="7778">RLRIQRNIVTSIPKNAIKLKLSGASTWECAIFQKLKKVWRNEPISGFIIIWYKIRFLMNLNQNYL</sequence>
<reference evidence="1 2" key="1">
    <citation type="submission" date="2019-10" db="EMBL/GenBank/DDBJ databases">
        <title>Assembly and Annotation for the nematode Trichostrongylus colubriformis.</title>
        <authorList>
            <person name="Martin J."/>
        </authorList>
    </citation>
    <scope>NUCLEOTIDE SEQUENCE [LARGE SCALE GENOMIC DNA]</scope>
    <source>
        <strain evidence="1">G859</strain>
        <tissue evidence="1">Whole worm</tissue>
    </source>
</reference>
<proteinExistence type="predicted"/>
<name>A0AAN8FHN7_TRICO</name>
<dbReference type="EMBL" id="WIXE01014511">
    <property type="protein sequence ID" value="KAK5974232.1"/>
    <property type="molecule type" value="Genomic_DNA"/>
</dbReference>
<dbReference type="AlphaFoldDB" id="A0AAN8FHN7"/>
<dbReference type="Proteomes" id="UP001331761">
    <property type="component" value="Unassembled WGS sequence"/>
</dbReference>
<accession>A0AAN8FHN7</accession>
<organism evidence="1 2">
    <name type="scientific">Trichostrongylus colubriformis</name>
    <name type="common">Black scour worm</name>
    <dbReference type="NCBI Taxonomy" id="6319"/>
    <lineage>
        <taxon>Eukaryota</taxon>
        <taxon>Metazoa</taxon>
        <taxon>Ecdysozoa</taxon>
        <taxon>Nematoda</taxon>
        <taxon>Chromadorea</taxon>
        <taxon>Rhabditida</taxon>
        <taxon>Rhabditina</taxon>
        <taxon>Rhabditomorpha</taxon>
        <taxon>Strongyloidea</taxon>
        <taxon>Trichostrongylidae</taxon>
        <taxon>Trichostrongylus</taxon>
    </lineage>
</organism>
<evidence type="ECO:0000313" key="1">
    <source>
        <dbReference type="EMBL" id="KAK5974232.1"/>
    </source>
</evidence>
<keyword evidence="2" id="KW-1185">Reference proteome</keyword>
<feature type="non-terminal residue" evidence="1">
    <location>
        <position position="1"/>
    </location>
</feature>
<protein>
    <submittedName>
        <fullName evidence="1">Uncharacterized protein</fullName>
    </submittedName>
</protein>
<gene>
    <name evidence="1" type="ORF">GCK32_014255</name>
</gene>
<evidence type="ECO:0000313" key="2">
    <source>
        <dbReference type="Proteomes" id="UP001331761"/>
    </source>
</evidence>